<dbReference type="Proteomes" id="UP000567293">
    <property type="component" value="Unassembled WGS sequence"/>
</dbReference>
<organism evidence="2 3">
    <name type="scientific">Candidatus Acidiferrum panamense</name>
    <dbReference type="NCBI Taxonomy" id="2741543"/>
    <lineage>
        <taxon>Bacteria</taxon>
        <taxon>Pseudomonadati</taxon>
        <taxon>Acidobacteriota</taxon>
        <taxon>Terriglobia</taxon>
        <taxon>Candidatus Acidiferrales</taxon>
        <taxon>Candidatus Acidiferrum</taxon>
    </lineage>
</organism>
<evidence type="ECO:0000313" key="3">
    <source>
        <dbReference type="Proteomes" id="UP000567293"/>
    </source>
</evidence>
<proteinExistence type="predicted"/>
<dbReference type="Gene3D" id="3.30.420.10">
    <property type="entry name" value="Ribonuclease H-like superfamily/Ribonuclease H"/>
    <property type="match status" value="1"/>
</dbReference>
<dbReference type="InterPro" id="IPR036628">
    <property type="entry name" value="Clp_N_dom_sf"/>
</dbReference>
<dbReference type="AlphaFoldDB" id="A0A7V8NNA5"/>
<name>A0A7V8NNA5_9BACT</name>
<evidence type="ECO:0000259" key="1">
    <source>
        <dbReference type="Pfam" id="PF13358"/>
    </source>
</evidence>
<feature type="domain" description="Tc1-like transposase DDE" evidence="1">
    <location>
        <begin position="233"/>
        <end position="335"/>
    </location>
</feature>
<dbReference type="InterPro" id="IPR009057">
    <property type="entry name" value="Homeodomain-like_sf"/>
</dbReference>
<dbReference type="Pfam" id="PF13565">
    <property type="entry name" value="HTH_32"/>
    <property type="match status" value="1"/>
</dbReference>
<dbReference type="Pfam" id="PF13358">
    <property type="entry name" value="DDE_3"/>
    <property type="match status" value="1"/>
</dbReference>
<reference evidence="2" key="1">
    <citation type="submission" date="2020-06" db="EMBL/GenBank/DDBJ databases">
        <title>Legume-microbial interactions unlock mineral nutrients during tropical forest succession.</title>
        <authorList>
            <person name="Epihov D.Z."/>
        </authorList>
    </citation>
    <scope>NUCLEOTIDE SEQUENCE [LARGE SCALE GENOMIC DNA]</scope>
    <source>
        <strain evidence="2">Pan2503</strain>
    </source>
</reference>
<accession>A0A7V8NNA5</accession>
<dbReference type="InterPro" id="IPR047655">
    <property type="entry name" value="Transpos_IS630-like"/>
</dbReference>
<dbReference type="Gene3D" id="1.10.1780.10">
    <property type="entry name" value="Clp, N-terminal domain"/>
    <property type="match status" value="1"/>
</dbReference>
<protein>
    <submittedName>
        <fullName evidence="2">IS630 family transposase</fullName>
    </submittedName>
</protein>
<keyword evidence="3" id="KW-1185">Reference proteome</keyword>
<dbReference type="InterPro" id="IPR038717">
    <property type="entry name" value="Tc1-like_DDE_dom"/>
</dbReference>
<evidence type="ECO:0000313" key="2">
    <source>
        <dbReference type="EMBL" id="MBA0084472.1"/>
    </source>
</evidence>
<dbReference type="EMBL" id="JACDQQ010000559">
    <property type="protein sequence ID" value="MBA0084472.1"/>
    <property type="molecule type" value="Genomic_DNA"/>
</dbReference>
<dbReference type="SUPFAM" id="SSF46689">
    <property type="entry name" value="Homeodomain-like"/>
    <property type="match status" value="1"/>
</dbReference>
<sequence length="337" mass="37401">MIALPTDAEQRQRLLEISRSRTEPTGRVERARIILAYLEDPSAYAVARQIGVTQQKVTRCLQRAGAVGVIAALDDRPRAGRDPVITPEAKTWLVALACRKAKELGYPHELWTTRLLAAHARQHAPAAGHPSLANLAQGTVCKILAEQEVKPHKVRYYLERRDPEFEPKMAEILCVYREVAMLREQAKEGQNQGQGSPDGGIAVVSYDEKPGIQAIGTTAPDRPPLPGISPTVMRDHEYKRHGTVTLLAGIDLLTGHVHALVRDRHRSREFIEYLKLLDAAYPADTAIEVILDNHSAHVSRETSNWLAAQPIGRFTFTFTPTHGSWLNIIEGFFSKAA</sequence>
<feature type="non-terminal residue" evidence="2">
    <location>
        <position position="337"/>
    </location>
</feature>
<comment type="caution">
    <text evidence="2">The sequence shown here is derived from an EMBL/GenBank/DDBJ whole genome shotgun (WGS) entry which is preliminary data.</text>
</comment>
<dbReference type="NCBIfam" id="NF033545">
    <property type="entry name" value="transpos_IS630"/>
    <property type="match status" value="1"/>
</dbReference>
<dbReference type="InterPro" id="IPR036397">
    <property type="entry name" value="RNaseH_sf"/>
</dbReference>
<gene>
    <name evidence="2" type="ORF">HRJ53_05715</name>
</gene>
<dbReference type="GO" id="GO:0003676">
    <property type="term" value="F:nucleic acid binding"/>
    <property type="evidence" value="ECO:0007669"/>
    <property type="project" value="InterPro"/>
</dbReference>